<evidence type="ECO:0000313" key="2">
    <source>
        <dbReference type="Proteomes" id="UP000053051"/>
    </source>
</evidence>
<name>M1WZL1_9NOST</name>
<proteinExistence type="predicted"/>
<gene>
    <name evidence="1" type="ORF">RINTHH_15220</name>
</gene>
<dbReference type="Proteomes" id="UP000053051">
    <property type="component" value="Unassembled WGS sequence"/>
</dbReference>
<comment type="caution">
    <text evidence="1">The sequence shown here is derived from an EMBL/GenBank/DDBJ whole genome shotgun (WGS) entry which is preliminary data.</text>
</comment>
<dbReference type="EMBL" id="CAIY01000053">
    <property type="protein sequence ID" value="CCH67677.1"/>
    <property type="molecule type" value="Genomic_DNA"/>
</dbReference>
<accession>M1WZL1</accession>
<sequence length="62" mass="7186">MPFVQEDICDRKLVAKLLVEQNINTTTPLFAKSNIDRLIFVPSIFYLFTVIENTHGQFTCDH</sequence>
<reference evidence="2" key="2">
    <citation type="submission" date="2016-01" db="EMBL/GenBank/DDBJ databases">
        <title>Diatom-associated endosymboitic cyanobacterium lacks core nitrogen metabolism enzymes.</title>
        <authorList>
            <person name="Hilton J.A."/>
            <person name="Foster R.A."/>
            <person name="Tripp H.J."/>
            <person name="Carter B.J."/>
            <person name="Zehr J.P."/>
            <person name="Villareal T.A."/>
        </authorList>
    </citation>
    <scope>NUCLEOTIDE SEQUENCE [LARGE SCALE GENOMIC DNA]</scope>
    <source>
        <strain evidence="2">HH01</strain>
    </source>
</reference>
<protein>
    <submittedName>
        <fullName evidence="1">Uncharacterized protein</fullName>
    </submittedName>
</protein>
<evidence type="ECO:0000313" key="1">
    <source>
        <dbReference type="EMBL" id="CCH67677.1"/>
    </source>
</evidence>
<dbReference type="STRING" id="1165094.RINTHH_15220"/>
<dbReference type="AlphaFoldDB" id="M1WZL1"/>
<organism evidence="1 2">
    <name type="scientific">Richelia intracellularis HH01</name>
    <dbReference type="NCBI Taxonomy" id="1165094"/>
    <lineage>
        <taxon>Bacteria</taxon>
        <taxon>Bacillati</taxon>
        <taxon>Cyanobacteriota</taxon>
        <taxon>Cyanophyceae</taxon>
        <taxon>Nostocales</taxon>
        <taxon>Nostocaceae</taxon>
        <taxon>Richelia</taxon>
    </lineage>
</organism>
<keyword evidence="2" id="KW-1185">Reference proteome</keyword>
<reference evidence="1 2" key="1">
    <citation type="submission" date="2012-05" db="EMBL/GenBank/DDBJ databases">
        <authorList>
            <person name="Hilton J."/>
        </authorList>
    </citation>
    <scope>NUCLEOTIDE SEQUENCE [LARGE SCALE GENOMIC DNA]</scope>
    <source>
        <strain evidence="1 2">HH01</strain>
    </source>
</reference>